<organism evidence="2 3">
    <name type="scientific">Smittium culicis</name>
    <dbReference type="NCBI Taxonomy" id="133412"/>
    <lineage>
        <taxon>Eukaryota</taxon>
        <taxon>Fungi</taxon>
        <taxon>Fungi incertae sedis</taxon>
        <taxon>Zoopagomycota</taxon>
        <taxon>Kickxellomycotina</taxon>
        <taxon>Harpellomycetes</taxon>
        <taxon>Harpellales</taxon>
        <taxon>Legeriomycetaceae</taxon>
        <taxon>Smittium</taxon>
    </lineage>
</organism>
<name>A0A1R1YTS5_9FUNG</name>
<keyword evidence="3" id="KW-1185">Reference proteome</keyword>
<reference evidence="3" key="1">
    <citation type="submission" date="2017-01" db="EMBL/GenBank/DDBJ databases">
        <authorList>
            <person name="Wang Y."/>
            <person name="White M."/>
            <person name="Kvist S."/>
            <person name="Moncalvo J.-M."/>
        </authorList>
    </citation>
    <scope>NUCLEOTIDE SEQUENCE [LARGE SCALE GENOMIC DNA]</scope>
    <source>
        <strain evidence="3">ID-206-W2</strain>
    </source>
</reference>
<dbReference type="SUPFAM" id="SSF52540">
    <property type="entry name" value="P-loop containing nucleoside triphosphate hydrolases"/>
    <property type="match status" value="1"/>
</dbReference>
<dbReference type="AlphaFoldDB" id="A0A1R1YTS5"/>
<feature type="domain" description="MnmE helical" evidence="1">
    <location>
        <begin position="75"/>
        <end position="178"/>
    </location>
</feature>
<dbReference type="Pfam" id="PF12631">
    <property type="entry name" value="MnmE_helical"/>
    <property type="match status" value="1"/>
</dbReference>
<dbReference type="PANTHER" id="PTHR42714:SF2">
    <property type="entry name" value="TRNA MODIFICATION GTPASE GTPBP3, MITOCHONDRIAL"/>
    <property type="match status" value="1"/>
</dbReference>
<dbReference type="OrthoDB" id="188276at2759"/>
<dbReference type="GO" id="GO:0030488">
    <property type="term" value="P:tRNA methylation"/>
    <property type="evidence" value="ECO:0007669"/>
    <property type="project" value="TreeGrafter"/>
</dbReference>
<dbReference type="Gene3D" id="1.20.120.430">
    <property type="entry name" value="tRNA modification GTPase MnmE domain 2"/>
    <property type="match status" value="1"/>
</dbReference>
<dbReference type="EMBL" id="LSSM01000034">
    <property type="protein sequence ID" value="OMJ30292.1"/>
    <property type="molecule type" value="Genomic_DNA"/>
</dbReference>
<proteinExistence type="predicted"/>
<dbReference type="InterPro" id="IPR027417">
    <property type="entry name" value="P-loop_NTPase"/>
</dbReference>
<dbReference type="Proteomes" id="UP000187429">
    <property type="component" value="Unassembled WGS sequence"/>
</dbReference>
<dbReference type="Gene3D" id="3.40.50.300">
    <property type="entry name" value="P-loop containing nucleotide triphosphate hydrolases"/>
    <property type="match status" value="1"/>
</dbReference>
<dbReference type="GO" id="GO:0002098">
    <property type="term" value="P:tRNA wobble uridine modification"/>
    <property type="evidence" value="ECO:0007669"/>
    <property type="project" value="TreeGrafter"/>
</dbReference>
<evidence type="ECO:0000313" key="2">
    <source>
        <dbReference type="EMBL" id="OMJ30292.1"/>
    </source>
</evidence>
<accession>A0A1R1YTS5</accession>
<dbReference type="InterPro" id="IPR027368">
    <property type="entry name" value="MnmE_dom2"/>
</dbReference>
<dbReference type="PANTHER" id="PTHR42714">
    <property type="entry name" value="TRNA MODIFICATION GTPASE GTPBP3"/>
    <property type="match status" value="1"/>
</dbReference>
<dbReference type="GO" id="GO:0005739">
    <property type="term" value="C:mitochondrion"/>
    <property type="evidence" value="ECO:0007669"/>
    <property type="project" value="TreeGrafter"/>
</dbReference>
<dbReference type="InterPro" id="IPR025867">
    <property type="entry name" value="MnmE_helical"/>
</dbReference>
<sequence>MNSKSVPNCIEEEDSTKNLGPNPIDSFVAAKCVELGIDYYKQQNFLVIFNKTDIVSGIEKNNADQSLKTYSHLFSDKPTVSLISCRTEHGIPHLLENLSSLVKKRVASHTNEPIFISRERHRQLLTSANQHLKIFIGMDESMVVEAAEELRLAADSIGKITGYIDTQQVLTQIFSQFCIGK</sequence>
<protein>
    <submittedName>
        <fullName evidence="2">tRNA modification GTPase MnmE</fullName>
    </submittedName>
</protein>
<evidence type="ECO:0000313" key="3">
    <source>
        <dbReference type="Proteomes" id="UP000187429"/>
    </source>
</evidence>
<comment type="caution">
    <text evidence="2">The sequence shown here is derived from an EMBL/GenBank/DDBJ whole genome shotgun (WGS) entry which is preliminary data.</text>
</comment>
<evidence type="ECO:0000259" key="1">
    <source>
        <dbReference type="Pfam" id="PF12631"/>
    </source>
</evidence>
<dbReference type="SUPFAM" id="SSF116878">
    <property type="entry name" value="TrmE connector domain"/>
    <property type="match status" value="1"/>
</dbReference>
<gene>
    <name evidence="2" type="ORF">AYI69_g160</name>
</gene>